<dbReference type="AlphaFoldDB" id="A0A561QRX6"/>
<keyword evidence="1" id="KW-0812">Transmembrane</keyword>
<keyword evidence="3" id="KW-0328">Glycosyltransferase</keyword>
<name>A0A561QRX6_9HYPH</name>
<keyword evidence="1" id="KW-1133">Transmembrane helix</keyword>
<feature type="transmembrane region" description="Helical" evidence="1">
    <location>
        <begin position="362"/>
        <end position="380"/>
    </location>
</feature>
<feature type="transmembrane region" description="Helical" evidence="1">
    <location>
        <begin position="216"/>
        <end position="236"/>
    </location>
</feature>
<sequence length="508" mass="55490">MDMVSDKIGSEKSARIAGFADRLSAGFWPAVVFLGLYFVISIAIRVALPNGLSLDEAEQSLFSQYWLLGYGPQPPFFNWVQNAAVGLMGISLFSLALPKFLILFLAYVFYGMAGWELRRSPVLVAFAMLALVTLPQVSVMPQLDLTHTVAVLMAASLFLYGLCRVLQRADWQGYAILGLAIGIGTISKYNFVLLPASAVLAVFCDRQWRPKLFHPLVLLSFAVSIAIVLPHALWLLDNLDLATRGTMTKMVEANAPHGVVRIIKAFGSLIAACLAFGALCVVALSIAFRRDVRSAASASDRWTRLFGLMMLFSLAGVVLVILVAGTTKITERWLDPYLLVLPLYLLLKLEKAGADLQGGFRRLLPFLIVVMVVSLLPSPVRTLGAAFGGPVYRTNMPFADLGEVIRKEDHPAAILARGMHLAGNMRLQFPGVPVINTDSPDKGIAIADIRPPVLVIEVPSDKDAADKAVDLRGTPSELGLTASESRTVVLPYRFGGDRKMSFRYLWLR</sequence>
<protein>
    <submittedName>
        <fullName evidence="3">Dolichyl-phosphate-mannose-protein mannosyltransferase</fullName>
    </submittedName>
</protein>
<feature type="transmembrane region" description="Helical" evidence="1">
    <location>
        <begin position="145"/>
        <end position="163"/>
    </location>
</feature>
<feature type="transmembrane region" description="Helical" evidence="1">
    <location>
        <begin position="305"/>
        <end position="327"/>
    </location>
</feature>
<gene>
    <name evidence="3" type="ORF">FHW37_104415</name>
</gene>
<keyword evidence="3" id="KW-0808">Transferase</keyword>
<dbReference type="GO" id="GO:0016757">
    <property type="term" value="F:glycosyltransferase activity"/>
    <property type="evidence" value="ECO:0007669"/>
    <property type="project" value="UniProtKB-KW"/>
</dbReference>
<feature type="transmembrane region" description="Helical" evidence="1">
    <location>
        <begin position="83"/>
        <end position="110"/>
    </location>
</feature>
<dbReference type="EMBL" id="VIWP01000004">
    <property type="protein sequence ID" value="TWF53143.1"/>
    <property type="molecule type" value="Genomic_DNA"/>
</dbReference>
<evidence type="ECO:0000313" key="4">
    <source>
        <dbReference type="Proteomes" id="UP000320653"/>
    </source>
</evidence>
<feature type="transmembrane region" description="Helical" evidence="1">
    <location>
        <begin position="122"/>
        <end position="139"/>
    </location>
</feature>
<keyword evidence="4" id="KW-1185">Reference proteome</keyword>
<keyword evidence="1" id="KW-0472">Membrane</keyword>
<dbReference type="Proteomes" id="UP000320653">
    <property type="component" value="Unassembled WGS sequence"/>
</dbReference>
<proteinExistence type="predicted"/>
<organism evidence="3 4">
    <name type="scientific">Neorhizobium alkalisoli</name>
    <dbReference type="NCBI Taxonomy" id="528178"/>
    <lineage>
        <taxon>Bacteria</taxon>
        <taxon>Pseudomonadati</taxon>
        <taxon>Pseudomonadota</taxon>
        <taxon>Alphaproteobacteria</taxon>
        <taxon>Hyphomicrobiales</taxon>
        <taxon>Rhizobiaceae</taxon>
        <taxon>Rhizobium/Agrobacterium group</taxon>
        <taxon>Neorhizobium</taxon>
    </lineage>
</organism>
<feature type="domain" description="Glycosyltransferase RgtA/B/C/D-like" evidence="2">
    <location>
        <begin position="73"/>
        <end position="234"/>
    </location>
</feature>
<evidence type="ECO:0000313" key="3">
    <source>
        <dbReference type="EMBL" id="TWF53143.1"/>
    </source>
</evidence>
<evidence type="ECO:0000259" key="2">
    <source>
        <dbReference type="Pfam" id="PF13231"/>
    </source>
</evidence>
<feature type="transmembrane region" description="Helical" evidence="1">
    <location>
        <begin position="25"/>
        <end position="48"/>
    </location>
</feature>
<dbReference type="InterPro" id="IPR038731">
    <property type="entry name" value="RgtA/B/C-like"/>
</dbReference>
<reference evidence="3 4" key="1">
    <citation type="submission" date="2019-06" db="EMBL/GenBank/DDBJ databases">
        <title>Sorghum-associated microbial communities from plants grown in Nebraska, USA.</title>
        <authorList>
            <person name="Schachtman D."/>
        </authorList>
    </citation>
    <scope>NUCLEOTIDE SEQUENCE [LARGE SCALE GENOMIC DNA]</scope>
    <source>
        <strain evidence="3 4">1225</strain>
    </source>
</reference>
<comment type="caution">
    <text evidence="3">The sequence shown here is derived from an EMBL/GenBank/DDBJ whole genome shotgun (WGS) entry which is preliminary data.</text>
</comment>
<evidence type="ECO:0000256" key="1">
    <source>
        <dbReference type="SAM" id="Phobius"/>
    </source>
</evidence>
<dbReference type="Pfam" id="PF13231">
    <property type="entry name" value="PMT_2"/>
    <property type="match status" value="1"/>
</dbReference>
<accession>A0A561QRX6</accession>
<feature type="transmembrane region" description="Helical" evidence="1">
    <location>
        <begin position="262"/>
        <end position="284"/>
    </location>
</feature>